<gene>
    <name evidence="2" type="ORF">GCM10023175_38050</name>
</gene>
<evidence type="ECO:0000313" key="2">
    <source>
        <dbReference type="EMBL" id="GAA4549637.1"/>
    </source>
</evidence>
<evidence type="ECO:0000256" key="1">
    <source>
        <dbReference type="SAM" id="Phobius"/>
    </source>
</evidence>
<keyword evidence="3" id="KW-1185">Reference proteome</keyword>
<dbReference type="Proteomes" id="UP001501598">
    <property type="component" value="Unassembled WGS sequence"/>
</dbReference>
<dbReference type="RefSeq" id="WP_345420055.1">
    <property type="nucleotide sequence ID" value="NZ_BAABGT010000053.1"/>
</dbReference>
<evidence type="ECO:0000313" key="3">
    <source>
        <dbReference type="Proteomes" id="UP001501598"/>
    </source>
</evidence>
<protein>
    <recommendedName>
        <fullName evidence="4">MFS transporter</fullName>
    </recommendedName>
</protein>
<dbReference type="SUPFAM" id="SSF103473">
    <property type="entry name" value="MFS general substrate transporter"/>
    <property type="match status" value="1"/>
</dbReference>
<accession>A0ABP8RV24</accession>
<dbReference type="InterPro" id="IPR036259">
    <property type="entry name" value="MFS_trans_sf"/>
</dbReference>
<organism evidence="2 3">
    <name type="scientific">Pseudonocardia xishanensis</name>
    <dbReference type="NCBI Taxonomy" id="630995"/>
    <lineage>
        <taxon>Bacteria</taxon>
        <taxon>Bacillati</taxon>
        <taxon>Actinomycetota</taxon>
        <taxon>Actinomycetes</taxon>
        <taxon>Pseudonocardiales</taxon>
        <taxon>Pseudonocardiaceae</taxon>
        <taxon>Pseudonocardia</taxon>
    </lineage>
</organism>
<dbReference type="EMBL" id="BAABGT010000053">
    <property type="protein sequence ID" value="GAA4549637.1"/>
    <property type="molecule type" value="Genomic_DNA"/>
</dbReference>
<comment type="caution">
    <text evidence="2">The sequence shown here is derived from an EMBL/GenBank/DDBJ whole genome shotgun (WGS) entry which is preliminary data.</text>
</comment>
<evidence type="ECO:0008006" key="4">
    <source>
        <dbReference type="Google" id="ProtNLM"/>
    </source>
</evidence>
<keyword evidence="1" id="KW-1133">Transmembrane helix</keyword>
<proteinExistence type="predicted"/>
<keyword evidence="1" id="KW-0472">Membrane</keyword>
<reference evidence="3" key="1">
    <citation type="journal article" date="2019" name="Int. J. Syst. Evol. Microbiol.">
        <title>The Global Catalogue of Microorganisms (GCM) 10K type strain sequencing project: providing services to taxonomists for standard genome sequencing and annotation.</title>
        <authorList>
            <consortium name="The Broad Institute Genomics Platform"/>
            <consortium name="The Broad Institute Genome Sequencing Center for Infectious Disease"/>
            <person name="Wu L."/>
            <person name="Ma J."/>
        </authorList>
    </citation>
    <scope>NUCLEOTIDE SEQUENCE [LARGE SCALE GENOMIC DNA]</scope>
    <source>
        <strain evidence="3">JCM 17906</strain>
    </source>
</reference>
<feature type="transmembrane region" description="Helical" evidence="1">
    <location>
        <begin position="12"/>
        <end position="33"/>
    </location>
</feature>
<sequence>MNGDECGSTGRTWLGVATLLVGTLLAPLDFFIVNLASPSIQDELGGGDLLGRQVVAAYAAPMPSP</sequence>
<name>A0ABP8RV24_9PSEU</name>
<keyword evidence="1" id="KW-0812">Transmembrane</keyword>